<evidence type="ECO:0000313" key="3">
    <source>
        <dbReference type="Proteomes" id="UP001390339"/>
    </source>
</evidence>
<evidence type="ECO:0000313" key="2">
    <source>
        <dbReference type="EMBL" id="KAK8880140.1"/>
    </source>
</evidence>
<gene>
    <name evidence="2" type="ORF">PGQ11_001434</name>
</gene>
<sequence>MARHPKPFVLGTPPSKAERLRDKNKNEYPSPPASKNRKGGPGRKEVEFAKKMAGHPNEIKTQVVKTNLPQKSKCPVETEPMRLAAIKKKKAREAEIRADNKPANIEYMKDCITNAFPSDVDMVVAPNIFWDGGKDMAGYFE</sequence>
<feature type="region of interest" description="Disordered" evidence="1">
    <location>
        <begin position="1"/>
        <end position="44"/>
    </location>
</feature>
<evidence type="ECO:0000256" key="1">
    <source>
        <dbReference type="SAM" id="MobiDB-lite"/>
    </source>
</evidence>
<comment type="caution">
    <text evidence="2">The sequence shown here is derived from an EMBL/GenBank/DDBJ whole genome shotgun (WGS) entry which is preliminary data.</text>
</comment>
<organism evidence="2 3">
    <name type="scientific">Apiospora arundinis</name>
    <dbReference type="NCBI Taxonomy" id="335852"/>
    <lineage>
        <taxon>Eukaryota</taxon>
        <taxon>Fungi</taxon>
        <taxon>Dikarya</taxon>
        <taxon>Ascomycota</taxon>
        <taxon>Pezizomycotina</taxon>
        <taxon>Sordariomycetes</taxon>
        <taxon>Xylariomycetidae</taxon>
        <taxon>Amphisphaeriales</taxon>
        <taxon>Apiosporaceae</taxon>
        <taxon>Apiospora</taxon>
    </lineage>
</organism>
<keyword evidence="3" id="KW-1185">Reference proteome</keyword>
<name>A0ABR2JMT3_9PEZI</name>
<protein>
    <submittedName>
        <fullName evidence="2">Uncharacterized protein</fullName>
    </submittedName>
</protein>
<proteinExistence type="predicted"/>
<accession>A0ABR2JMT3</accession>
<dbReference type="EMBL" id="JAPCWZ010000001">
    <property type="protein sequence ID" value="KAK8880140.1"/>
    <property type="molecule type" value="Genomic_DNA"/>
</dbReference>
<reference evidence="2 3" key="1">
    <citation type="journal article" date="2024" name="IMA Fungus">
        <title>Apiospora arundinis, a panoply of carbohydrate-active enzymes and secondary metabolites.</title>
        <authorList>
            <person name="Sorensen T."/>
            <person name="Petersen C."/>
            <person name="Muurmann A.T."/>
            <person name="Christiansen J.V."/>
            <person name="Brundto M.L."/>
            <person name="Overgaard C.K."/>
            <person name="Boysen A.T."/>
            <person name="Wollenberg R.D."/>
            <person name="Larsen T.O."/>
            <person name="Sorensen J.L."/>
            <person name="Nielsen K.L."/>
            <person name="Sondergaard T.E."/>
        </authorList>
    </citation>
    <scope>NUCLEOTIDE SEQUENCE [LARGE SCALE GENOMIC DNA]</scope>
    <source>
        <strain evidence="2 3">AAU 773</strain>
    </source>
</reference>
<dbReference type="Proteomes" id="UP001390339">
    <property type="component" value="Unassembled WGS sequence"/>
</dbReference>
<feature type="compositionally biased region" description="Basic and acidic residues" evidence="1">
    <location>
        <begin position="16"/>
        <end position="26"/>
    </location>
</feature>